<accession>A0AA39J6U3</accession>
<dbReference type="GeneID" id="85352253"/>
<evidence type="ECO:0000313" key="1">
    <source>
        <dbReference type="EMBL" id="KAK0435343.1"/>
    </source>
</evidence>
<evidence type="ECO:0008006" key="3">
    <source>
        <dbReference type="Google" id="ProtNLM"/>
    </source>
</evidence>
<dbReference type="RefSeq" id="XP_060321955.1">
    <property type="nucleotide sequence ID" value="XM_060468705.1"/>
</dbReference>
<comment type="caution">
    <text evidence="1">The sequence shown here is derived from an EMBL/GenBank/DDBJ whole genome shotgun (WGS) entry which is preliminary data.</text>
</comment>
<dbReference type="Proteomes" id="UP001175211">
    <property type="component" value="Unassembled WGS sequence"/>
</dbReference>
<dbReference type="AlphaFoldDB" id="A0AA39J6U3"/>
<keyword evidence="2" id="KW-1185">Reference proteome</keyword>
<organism evidence="1 2">
    <name type="scientific">Armillaria tabescens</name>
    <name type="common">Ringless honey mushroom</name>
    <name type="synonym">Agaricus tabescens</name>
    <dbReference type="NCBI Taxonomy" id="1929756"/>
    <lineage>
        <taxon>Eukaryota</taxon>
        <taxon>Fungi</taxon>
        <taxon>Dikarya</taxon>
        <taxon>Basidiomycota</taxon>
        <taxon>Agaricomycotina</taxon>
        <taxon>Agaricomycetes</taxon>
        <taxon>Agaricomycetidae</taxon>
        <taxon>Agaricales</taxon>
        <taxon>Marasmiineae</taxon>
        <taxon>Physalacriaceae</taxon>
        <taxon>Desarmillaria</taxon>
    </lineage>
</organism>
<dbReference type="EMBL" id="JAUEPS010000151">
    <property type="protein sequence ID" value="KAK0435343.1"/>
    <property type="molecule type" value="Genomic_DNA"/>
</dbReference>
<proteinExistence type="predicted"/>
<gene>
    <name evidence="1" type="ORF">EV420DRAFT_1317765</name>
</gene>
<protein>
    <recommendedName>
        <fullName evidence="3">Heterokaryon incompatibility domain-containing protein</fullName>
    </recommendedName>
</protein>
<sequence>MNRNEWFQRYYGDYIDLLEWEKVRTNIKYMSLPEVTLSAFTETGQTESSIPIPKQRSYTGRKPIMPSSLANTRCTDLGVEGVLEMLNTTLGTSYTLENLSLSSLIDAYITQDYDLGTAYAHLRPVWYGSIIEDELRTLKARDQGMRQDVLVKNRIIDCRVPPRRIWDLYSNRVVPWWVARQWPQPISHAWMEREDRVEVLTPINGYNWPVPIPKDTNLNLIRIEMLNLGAEYVWLDVLCLRQAGGQREDLRMEEWKLDVPTIGFLYQRASQVVCYFSGLGRPFSLKADDFESDRCWFRRAWTLQEISNNMITGGDTGNDGTMEEMIRVKFEKQLSLLQFVKSRFAANLFHMLSVMQERVSTNTLDKVAGLTYTLLSREVPAYYEMQSLEDAWTMLVNDMREWFRSDLLFLFPKPGNGNKGWRPSWRQVMTEVLPLYYTRGYFGIGRTEETDADWHWGPCFESGYVQGLARELQEGKRRQGELVIEDKTGAKHAFKIIADHQYPIPEGSYTLLGSPPLDGLTGWVREQYWLVGQRLPEQKLKKVSVFQIHGRKEVKRLHDLGIAAKVKTFLA</sequence>
<evidence type="ECO:0000313" key="2">
    <source>
        <dbReference type="Proteomes" id="UP001175211"/>
    </source>
</evidence>
<reference evidence="1" key="1">
    <citation type="submission" date="2023-06" db="EMBL/GenBank/DDBJ databases">
        <authorList>
            <consortium name="Lawrence Berkeley National Laboratory"/>
            <person name="Ahrendt S."/>
            <person name="Sahu N."/>
            <person name="Indic B."/>
            <person name="Wong-Bajracharya J."/>
            <person name="Merenyi Z."/>
            <person name="Ke H.-M."/>
            <person name="Monk M."/>
            <person name="Kocsube S."/>
            <person name="Drula E."/>
            <person name="Lipzen A."/>
            <person name="Balint B."/>
            <person name="Henrissat B."/>
            <person name="Andreopoulos B."/>
            <person name="Martin F.M."/>
            <person name="Harder C.B."/>
            <person name="Rigling D."/>
            <person name="Ford K.L."/>
            <person name="Foster G.D."/>
            <person name="Pangilinan J."/>
            <person name="Papanicolaou A."/>
            <person name="Barry K."/>
            <person name="LaButti K."/>
            <person name="Viragh M."/>
            <person name="Koriabine M."/>
            <person name="Yan M."/>
            <person name="Riley R."/>
            <person name="Champramary S."/>
            <person name="Plett K.L."/>
            <person name="Tsai I.J."/>
            <person name="Slot J."/>
            <person name="Sipos G."/>
            <person name="Plett J."/>
            <person name="Nagy L.G."/>
            <person name="Grigoriev I.V."/>
        </authorList>
    </citation>
    <scope>NUCLEOTIDE SEQUENCE</scope>
    <source>
        <strain evidence="1">CCBAS 213</strain>
    </source>
</reference>
<name>A0AA39J6U3_ARMTA</name>